<feature type="compositionally biased region" description="Low complexity" evidence="2">
    <location>
        <begin position="67"/>
        <end position="88"/>
    </location>
</feature>
<accession>A0AAD8EEB8</accession>
<dbReference type="InterPro" id="IPR042376">
    <property type="entry name" value="MED26"/>
</dbReference>
<dbReference type="GO" id="GO:0016592">
    <property type="term" value="C:mediator complex"/>
    <property type="evidence" value="ECO:0007669"/>
    <property type="project" value="InterPro"/>
</dbReference>
<evidence type="ECO:0000313" key="5">
    <source>
        <dbReference type="Proteomes" id="UP001233999"/>
    </source>
</evidence>
<name>A0AAD8EEB8_DIPPU</name>
<feature type="region of interest" description="Disordered" evidence="2">
    <location>
        <begin position="429"/>
        <end position="468"/>
    </location>
</feature>
<dbReference type="AlphaFoldDB" id="A0AAD8EEB8"/>
<evidence type="ECO:0000256" key="1">
    <source>
        <dbReference type="PROSITE-ProRule" id="PRU00649"/>
    </source>
</evidence>
<feature type="non-terminal residue" evidence="4">
    <location>
        <position position="1"/>
    </location>
</feature>
<dbReference type="PROSITE" id="PS51319">
    <property type="entry name" value="TFIIS_N"/>
    <property type="match status" value="1"/>
</dbReference>
<dbReference type="InterPro" id="IPR017923">
    <property type="entry name" value="TFIIS_N"/>
</dbReference>
<dbReference type="GO" id="GO:0010628">
    <property type="term" value="P:positive regulation of gene expression"/>
    <property type="evidence" value="ECO:0007669"/>
    <property type="project" value="TreeGrafter"/>
</dbReference>
<dbReference type="PANTHER" id="PTHR15201:SF1">
    <property type="entry name" value="MEDIATOR OF RNA POLYMERASE II TRANSCRIPTION SUBUNIT 26"/>
    <property type="match status" value="1"/>
</dbReference>
<dbReference type="EMBL" id="JASPKZ010006468">
    <property type="protein sequence ID" value="KAJ9587188.1"/>
    <property type="molecule type" value="Genomic_DNA"/>
</dbReference>
<dbReference type="SUPFAM" id="SSF47676">
    <property type="entry name" value="Conserved domain common to transcription factors TFIIS, elongin A, CRSP70"/>
    <property type="match status" value="1"/>
</dbReference>
<gene>
    <name evidence="4" type="ORF">L9F63_019268</name>
</gene>
<feature type="domain" description="TFIIS N-terminal" evidence="3">
    <location>
        <begin position="1"/>
        <end position="38"/>
    </location>
</feature>
<evidence type="ECO:0000259" key="3">
    <source>
        <dbReference type="PROSITE" id="PS51319"/>
    </source>
</evidence>
<comment type="subcellular location">
    <subcellularLocation>
        <location evidence="1">Nucleus</location>
    </subcellularLocation>
</comment>
<comment type="caution">
    <text evidence="4">The sequence shown here is derived from an EMBL/GenBank/DDBJ whole genome shotgun (WGS) entry which is preliminary data.</text>
</comment>
<protein>
    <recommendedName>
        <fullName evidence="3">TFIIS N-terminal domain-containing protein</fullName>
    </recommendedName>
</protein>
<dbReference type="PANTHER" id="PTHR15201">
    <property type="entry name" value="CRSP70"/>
    <property type="match status" value="1"/>
</dbReference>
<feature type="region of interest" description="Disordered" evidence="2">
    <location>
        <begin position="114"/>
        <end position="154"/>
    </location>
</feature>
<dbReference type="InterPro" id="IPR035441">
    <property type="entry name" value="TFIIS/LEDGF_dom_sf"/>
</dbReference>
<dbReference type="GO" id="GO:0003712">
    <property type="term" value="F:transcription coregulator activity"/>
    <property type="evidence" value="ECO:0007669"/>
    <property type="project" value="TreeGrafter"/>
</dbReference>
<dbReference type="GO" id="GO:0070847">
    <property type="term" value="C:core mediator complex"/>
    <property type="evidence" value="ECO:0007669"/>
    <property type="project" value="TreeGrafter"/>
</dbReference>
<reference evidence="4" key="2">
    <citation type="submission" date="2023-05" db="EMBL/GenBank/DDBJ databases">
        <authorList>
            <person name="Fouks B."/>
        </authorList>
    </citation>
    <scope>NUCLEOTIDE SEQUENCE</scope>
    <source>
        <strain evidence="4">Stay&amp;Tobe</strain>
        <tissue evidence="4">Testes</tissue>
    </source>
</reference>
<dbReference type="Pfam" id="PF08711">
    <property type="entry name" value="Med26"/>
    <property type="match status" value="1"/>
</dbReference>
<evidence type="ECO:0000256" key="2">
    <source>
        <dbReference type="SAM" id="MobiDB-lite"/>
    </source>
</evidence>
<dbReference type="Gene3D" id="1.20.930.10">
    <property type="entry name" value="Conserved domain common to transcription factors TFIIS, elongin A, CRSP70"/>
    <property type="match status" value="1"/>
</dbReference>
<organism evidence="4 5">
    <name type="scientific">Diploptera punctata</name>
    <name type="common">Pacific beetle cockroach</name>
    <dbReference type="NCBI Taxonomy" id="6984"/>
    <lineage>
        <taxon>Eukaryota</taxon>
        <taxon>Metazoa</taxon>
        <taxon>Ecdysozoa</taxon>
        <taxon>Arthropoda</taxon>
        <taxon>Hexapoda</taxon>
        <taxon>Insecta</taxon>
        <taxon>Pterygota</taxon>
        <taxon>Neoptera</taxon>
        <taxon>Polyneoptera</taxon>
        <taxon>Dictyoptera</taxon>
        <taxon>Blattodea</taxon>
        <taxon>Blaberoidea</taxon>
        <taxon>Blaberidae</taxon>
        <taxon>Diplopterinae</taxon>
        <taxon>Diploptera</taxon>
    </lineage>
</organism>
<dbReference type="Proteomes" id="UP001233999">
    <property type="component" value="Unassembled WGS sequence"/>
</dbReference>
<reference evidence="4" key="1">
    <citation type="journal article" date="2023" name="IScience">
        <title>Live-bearing cockroach genome reveals convergent evolutionary mechanisms linked to viviparity in insects and beyond.</title>
        <authorList>
            <person name="Fouks B."/>
            <person name="Harrison M.C."/>
            <person name="Mikhailova A.A."/>
            <person name="Marchal E."/>
            <person name="English S."/>
            <person name="Carruthers M."/>
            <person name="Jennings E.C."/>
            <person name="Chiamaka E.L."/>
            <person name="Frigard R.A."/>
            <person name="Pippel M."/>
            <person name="Attardo G.M."/>
            <person name="Benoit J.B."/>
            <person name="Bornberg-Bauer E."/>
            <person name="Tobe S.S."/>
        </authorList>
    </citation>
    <scope>NUCLEOTIDE SEQUENCE</scope>
    <source>
        <strain evidence="4">Stay&amp;Tobe</strain>
    </source>
</reference>
<feature type="compositionally biased region" description="Low complexity" evidence="2">
    <location>
        <begin position="245"/>
        <end position="265"/>
    </location>
</feature>
<feature type="region of interest" description="Disordered" evidence="2">
    <location>
        <begin position="245"/>
        <end position="303"/>
    </location>
</feature>
<keyword evidence="5" id="KW-1185">Reference proteome</keyword>
<feature type="region of interest" description="Disordered" evidence="2">
    <location>
        <begin position="63"/>
        <end position="97"/>
    </location>
</feature>
<proteinExistence type="predicted"/>
<sequence>TTRLGKYINELRRKTTDENLAKRAKDLVRRWRTLIQESNQASGGASSHNGLNTASGHVRSLPAHVTSSSRLQQLSASSVGSRVSPSSGLHHLQSSSPKLCTSISSNFDLENRGFQSSNSLNNEGVPKTHASNKRLRKSSPTSGVTPQRKRSYVNGQMANRAQELASQPYLHAEGSRDSISGLSQSSSSCDFLPPHIKVPTISDSTVTTTTTTTVTSTITTAAPSSVVYDDTSSLLTPFFTPAVSPTGSSISTQTSGTLTVTPSTTIQASTPPSLSQLLGASDPSVLTAGDGDVKPKPRTRKRPMRLLTCLSDSPHSLPPELTSDIVKEKIASKVRTAKVKTTKELVASVQGKLSTIIDITEAEPNISDVPTNQTSLTKESLTVKYRIPTDALEMTRNKSEHIVKYLRSQSELHHMQEDPSIAPLEETDEFQLQKQSADSPNENSNSSAAEMSSATKDIQPSVSSGDSISASAVETNVNDHQSVEDILAQLPPIDPEAICWDDEPQDVSSEMPVKREVTEEMVERWHTQHIEGLNGNIDEGAKPGENIFREWHEPVSKRSYRGELLHILPYVVID</sequence>
<dbReference type="GO" id="GO:0006357">
    <property type="term" value="P:regulation of transcription by RNA polymerase II"/>
    <property type="evidence" value="ECO:0007669"/>
    <property type="project" value="InterPro"/>
</dbReference>
<evidence type="ECO:0000313" key="4">
    <source>
        <dbReference type="EMBL" id="KAJ9587188.1"/>
    </source>
</evidence>
<feature type="compositionally biased region" description="Polar residues" evidence="2">
    <location>
        <begin position="266"/>
        <end position="278"/>
    </location>
</feature>
<keyword evidence="1" id="KW-0539">Nucleus</keyword>
<feature type="compositionally biased region" description="Low complexity" evidence="2">
    <location>
        <begin position="436"/>
        <end position="454"/>
    </location>
</feature>